<dbReference type="Pfam" id="PF00043">
    <property type="entry name" value="GST_C"/>
    <property type="match status" value="1"/>
</dbReference>
<comment type="similarity">
    <text evidence="1 2">Belongs to the GST superfamily.</text>
</comment>
<keyword evidence="6" id="KW-1185">Reference proteome</keyword>
<gene>
    <name evidence="5" type="ORF">M422DRAFT_39101</name>
</gene>
<dbReference type="SFLD" id="SFLDG00358">
    <property type="entry name" value="Main_(cytGST)"/>
    <property type="match status" value="1"/>
</dbReference>
<dbReference type="HOGENOM" id="CLU_011226_14_0_1"/>
<dbReference type="PROSITE" id="PS50405">
    <property type="entry name" value="GST_CTER"/>
    <property type="match status" value="1"/>
</dbReference>
<dbReference type="PROSITE" id="PS50404">
    <property type="entry name" value="GST_NTER"/>
    <property type="match status" value="1"/>
</dbReference>
<dbReference type="InterPro" id="IPR040079">
    <property type="entry name" value="Glutathione_S-Trfase"/>
</dbReference>
<dbReference type="OrthoDB" id="422574at2759"/>
<accession>A0A0C9UGN3</accession>
<dbReference type="EMBL" id="KN837474">
    <property type="protein sequence ID" value="KIJ24591.1"/>
    <property type="molecule type" value="Genomic_DNA"/>
</dbReference>
<evidence type="ECO:0000259" key="3">
    <source>
        <dbReference type="PROSITE" id="PS50404"/>
    </source>
</evidence>
<evidence type="ECO:0000313" key="5">
    <source>
        <dbReference type="EMBL" id="KIJ24591.1"/>
    </source>
</evidence>
<feature type="domain" description="GST C-terminal" evidence="4">
    <location>
        <begin position="109"/>
        <end position="230"/>
    </location>
</feature>
<evidence type="ECO:0000313" key="6">
    <source>
        <dbReference type="Proteomes" id="UP000054279"/>
    </source>
</evidence>
<feature type="domain" description="GST N-terminal" evidence="3">
    <location>
        <begin position="4"/>
        <end position="100"/>
    </location>
</feature>
<dbReference type="Proteomes" id="UP000054279">
    <property type="component" value="Unassembled WGS sequence"/>
</dbReference>
<evidence type="ECO:0000256" key="1">
    <source>
        <dbReference type="ARBA" id="ARBA00007409"/>
    </source>
</evidence>
<dbReference type="AlphaFoldDB" id="A0A0C9UGN3"/>
<protein>
    <recommendedName>
        <fullName evidence="7">Glutathione transferase</fullName>
    </recommendedName>
</protein>
<dbReference type="InterPro" id="IPR010987">
    <property type="entry name" value="Glutathione-S-Trfase_C-like"/>
</dbReference>
<dbReference type="SUPFAM" id="SSF47616">
    <property type="entry name" value="GST C-terminal domain-like"/>
    <property type="match status" value="1"/>
</dbReference>
<proteinExistence type="inferred from homology"/>
<dbReference type="Gene3D" id="3.40.30.10">
    <property type="entry name" value="Glutaredoxin"/>
    <property type="match status" value="1"/>
</dbReference>
<evidence type="ECO:0008006" key="7">
    <source>
        <dbReference type="Google" id="ProtNLM"/>
    </source>
</evidence>
<reference evidence="5 6" key="1">
    <citation type="submission" date="2014-06" db="EMBL/GenBank/DDBJ databases">
        <title>Evolutionary Origins and Diversification of the Mycorrhizal Mutualists.</title>
        <authorList>
            <consortium name="DOE Joint Genome Institute"/>
            <consortium name="Mycorrhizal Genomics Consortium"/>
            <person name="Kohler A."/>
            <person name="Kuo A."/>
            <person name="Nagy L.G."/>
            <person name="Floudas D."/>
            <person name="Copeland A."/>
            <person name="Barry K.W."/>
            <person name="Cichocki N."/>
            <person name="Veneault-Fourrey C."/>
            <person name="LaButti K."/>
            <person name="Lindquist E.A."/>
            <person name="Lipzen A."/>
            <person name="Lundell T."/>
            <person name="Morin E."/>
            <person name="Murat C."/>
            <person name="Riley R."/>
            <person name="Ohm R."/>
            <person name="Sun H."/>
            <person name="Tunlid A."/>
            <person name="Henrissat B."/>
            <person name="Grigoriev I.V."/>
            <person name="Hibbett D.S."/>
            <person name="Martin F."/>
        </authorList>
    </citation>
    <scope>NUCLEOTIDE SEQUENCE [LARGE SCALE GENOMIC DNA]</scope>
    <source>
        <strain evidence="5 6">SS14</strain>
    </source>
</reference>
<dbReference type="PANTHER" id="PTHR44051">
    <property type="entry name" value="GLUTATHIONE S-TRANSFERASE-RELATED"/>
    <property type="match status" value="1"/>
</dbReference>
<dbReference type="SFLD" id="SFLDS00019">
    <property type="entry name" value="Glutathione_Transferase_(cytos"/>
    <property type="match status" value="1"/>
</dbReference>
<dbReference type="PANTHER" id="PTHR44051:SF8">
    <property type="entry name" value="GLUTATHIONE S-TRANSFERASE GSTA"/>
    <property type="match status" value="1"/>
</dbReference>
<dbReference type="Gene3D" id="1.20.1050.10">
    <property type="match status" value="1"/>
</dbReference>
<dbReference type="InterPro" id="IPR036282">
    <property type="entry name" value="Glutathione-S-Trfase_C_sf"/>
</dbReference>
<dbReference type="Pfam" id="PF02798">
    <property type="entry name" value="GST_N"/>
    <property type="match status" value="1"/>
</dbReference>
<dbReference type="SFLD" id="SFLDG01151">
    <property type="entry name" value="Main.2:_Nu-like"/>
    <property type="match status" value="1"/>
</dbReference>
<organism evidence="5 6">
    <name type="scientific">Sphaerobolus stellatus (strain SS14)</name>
    <dbReference type="NCBI Taxonomy" id="990650"/>
    <lineage>
        <taxon>Eukaryota</taxon>
        <taxon>Fungi</taxon>
        <taxon>Dikarya</taxon>
        <taxon>Basidiomycota</taxon>
        <taxon>Agaricomycotina</taxon>
        <taxon>Agaricomycetes</taxon>
        <taxon>Phallomycetidae</taxon>
        <taxon>Geastrales</taxon>
        <taxon>Sphaerobolaceae</taxon>
        <taxon>Sphaerobolus</taxon>
    </lineage>
</organism>
<name>A0A0C9UGN3_SPHS4</name>
<dbReference type="SUPFAM" id="SSF52833">
    <property type="entry name" value="Thioredoxin-like"/>
    <property type="match status" value="1"/>
</dbReference>
<dbReference type="InterPro" id="IPR004046">
    <property type="entry name" value="GST_C"/>
</dbReference>
<evidence type="ECO:0000259" key="4">
    <source>
        <dbReference type="PROSITE" id="PS50405"/>
    </source>
</evidence>
<dbReference type="InterPro" id="IPR036249">
    <property type="entry name" value="Thioredoxin-like_sf"/>
</dbReference>
<evidence type="ECO:0000256" key="2">
    <source>
        <dbReference type="RuleBase" id="RU003494"/>
    </source>
</evidence>
<dbReference type="InterPro" id="IPR004045">
    <property type="entry name" value="Glutathione_S-Trfase_N"/>
</dbReference>
<sequence>MSKPAITLYSYPTPNGVCVSIFLEALKSVYPDNADLNSYEVVKMSIRDADIGQVHNQVKSPWFLEINPNGRIPAIAVNGFNVFETSAIILYLAQVYDTKKLFSYDPVNEAKEYSEVLQWIFFCDHGEIGPMQGQANHFKFAAPEKIEYAQKRYVNETRRLYSVLETHLKAGDKEFIMGNKFTLADIKTFPWVRRSSVLKIDLATEFPIVKAWVDRIEARPDVQRGLNIPA</sequence>